<dbReference type="Proteomes" id="UP001219525">
    <property type="component" value="Unassembled WGS sequence"/>
</dbReference>
<comment type="caution">
    <text evidence="2">The sequence shown here is derived from an EMBL/GenBank/DDBJ whole genome shotgun (WGS) entry which is preliminary data.</text>
</comment>
<feature type="signal peptide" evidence="1">
    <location>
        <begin position="1"/>
        <end position="20"/>
    </location>
</feature>
<name>A0AAD6UUK8_9AGAR</name>
<accession>A0AAD6UUK8</accession>
<protein>
    <submittedName>
        <fullName evidence="2">Uncharacterized protein</fullName>
    </submittedName>
</protein>
<keyword evidence="1" id="KW-0732">Signal</keyword>
<gene>
    <name evidence="2" type="ORF">GGX14DRAFT_404162</name>
</gene>
<sequence length="225" mass="23762">MFAKVSLAILAAITANFAGAAVLENRAVSPDASFIIEACTGRIDPPEGCVNIPVVADTCVSFTGGLTFLDNAITVVRVPDGFICSFFDKSNCASNGEVTNPSDTVFLQGGVTDLEIVQGLGGPENFRDLASSFGCSPIYEELTKEMGSMSWTPQEAEVPVDDAHGIVRQSNEATQVMEIYYIQMRGKKQPKALSGALGQGLGLNQGLKGFKTSTQGLMGGHWEGE</sequence>
<evidence type="ECO:0000313" key="3">
    <source>
        <dbReference type="Proteomes" id="UP001219525"/>
    </source>
</evidence>
<dbReference type="EMBL" id="JARJCW010000092">
    <property type="protein sequence ID" value="KAJ7195247.1"/>
    <property type="molecule type" value="Genomic_DNA"/>
</dbReference>
<dbReference type="AlphaFoldDB" id="A0AAD6UUK8"/>
<organism evidence="2 3">
    <name type="scientific">Mycena pura</name>
    <dbReference type="NCBI Taxonomy" id="153505"/>
    <lineage>
        <taxon>Eukaryota</taxon>
        <taxon>Fungi</taxon>
        <taxon>Dikarya</taxon>
        <taxon>Basidiomycota</taxon>
        <taxon>Agaricomycotina</taxon>
        <taxon>Agaricomycetes</taxon>
        <taxon>Agaricomycetidae</taxon>
        <taxon>Agaricales</taxon>
        <taxon>Marasmiineae</taxon>
        <taxon>Mycenaceae</taxon>
        <taxon>Mycena</taxon>
    </lineage>
</organism>
<proteinExistence type="predicted"/>
<keyword evidence="3" id="KW-1185">Reference proteome</keyword>
<reference evidence="2" key="1">
    <citation type="submission" date="2023-03" db="EMBL/GenBank/DDBJ databases">
        <title>Massive genome expansion in bonnet fungi (Mycena s.s.) driven by repeated elements and novel gene families across ecological guilds.</title>
        <authorList>
            <consortium name="Lawrence Berkeley National Laboratory"/>
            <person name="Harder C.B."/>
            <person name="Miyauchi S."/>
            <person name="Viragh M."/>
            <person name="Kuo A."/>
            <person name="Thoen E."/>
            <person name="Andreopoulos B."/>
            <person name="Lu D."/>
            <person name="Skrede I."/>
            <person name="Drula E."/>
            <person name="Henrissat B."/>
            <person name="Morin E."/>
            <person name="Kohler A."/>
            <person name="Barry K."/>
            <person name="LaButti K."/>
            <person name="Morin E."/>
            <person name="Salamov A."/>
            <person name="Lipzen A."/>
            <person name="Mereny Z."/>
            <person name="Hegedus B."/>
            <person name="Baldrian P."/>
            <person name="Stursova M."/>
            <person name="Weitz H."/>
            <person name="Taylor A."/>
            <person name="Grigoriev I.V."/>
            <person name="Nagy L.G."/>
            <person name="Martin F."/>
            <person name="Kauserud H."/>
        </authorList>
    </citation>
    <scope>NUCLEOTIDE SEQUENCE</scope>
    <source>
        <strain evidence="2">9144</strain>
    </source>
</reference>
<evidence type="ECO:0000313" key="2">
    <source>
        <dbReference type="EMBL" id="KAJ7195247.1"/>
    </source>
</evidence>
<feature type="chain" id="PRO_5042226011" evidence="1">
    <location>
        <begin position="21"/>
        <end position="225"/>
    </location>
</feature>
<evidence type="ECO:0000256" key="1">
    <source>
        <dbReference type="SAM" id="SignalP"/>
    </source>
</evidence>